<dbReference type="InterPro" id="IPR039776">
    <property type="entry name" value="Pds5"/>
</dbReference>
<accession>A0AA38BQR8</accession>
<dbReference type="GO" id="GO:0000785">
    <property type="term" value="C:chromatin"/>
    <property type="evidence" value="ECO:0007669"/>
    <property type="project" value="TreeGrafter"/>
</dbReference>
<evidence type="ECO:0000256" key="3">
    <source>
        <dbReference type="SAM" id="MobiDB-lite"/>
    </source>
</evidence>
<comment type="caution">
    <text evidence="4">The sequence shown here is derived from an EMBL/GenBank/DDBJ whole genome shotgun (WGS) entry which is preliminary data.</text>
</comment>
<dbReference type="GO" id="GO:0007064">
    <property type="term" value="P:mitotic sister chromatid cohesion"/>
    <property type="evidence" value="ECO:0007669"/>
    <property type="project" value="InterPro"/>
</dbReference>
<keyword evidence="5" id="KW-1185">Reference proteome</keyword>
<feature type="region of interest" description="Disordered" evidence="3">
    <location>
        <begin position="304"/>
        <end position="326"/>
    </location>
</feature>
<keyword evidence="2" id="KW-0539">Nucleus</keyword>
<dbReference type="Pfam" id="PF20168">
    <property type="entry name" value="PDS5"/>
    <property type="match status" value="1"/>
</dbReference>
<protein>
    <submittedName>
        <fullName evidence="4">Uncharacterized protein</fullName>
    </submittedName>
</protein>
<evidence type="ECO:0000313" key="5">
    <source>
        <dbReference type="Proteomes" id="UP000824469"/>
    </source>
</evidence>
<dbReference type="GO" id="GO:0006281">
    <property type="term" value="P:DNA repair"/>
    <property type="evidence" value="ECO:0007669"/>
    <property type="project" value="TreeGrafter"/>
</dbReference>
<dbReference type="PANTHER" id="PTHR12663">
    <property type="entry name" value="ANDROGEN INDUCED INHIBITOR OF PROLIFERATION AS3 / PDS5-RELATED"/>
    <property type="match status" value="1"/>
</dbReference>
<reference evidence="4 5" key="1">
    <citation type="journal article" date="2021" name="Nat. Plants">
        <title>The Taxus genome provides insights into paclitaxel biosynthesis.</title>
        <authorList>
            <person name="Xiong X."/>
            <person name="Gou J."/>
            <person name="Liao Q."/>
            <person name="Li Y."/>
            <person name="Zhou Q."/>
            <person name="Bi G."/>
            <person name="Li C."/>
            <person name="Du R."/>
            <person name="Wang X."/>
            <person name="Sun T."/>
            <person name="Guo L."/>
            <person name="Liang H."/>
            <person name="Lu P."/>
            <person name="Wu Y."/>
            <person name="Zhang Z."/>
            <person name="Ro D.K."/>
            <person name="Shang Y."/>
            <person name="Huang S."/>
            <person name="Yan J."/>
        </authorList>
    </citation>
    <scope>NUCLEOTIDE SEQUENCE [LARGE SCALE GENOMIC DNA]</scope>
    <source>
        <strain evidence="4">Ta-2019</strain>
    </source>
</reference>
<gene>
    <name evidence="4" type="ORF">KI387_032693</name>
</gene>
<organism evidence="4 5">
    <name type="scientific">Taxus chinensis</name>
    <name type="common">Chinese yew</name>
    <name type="synonym">Taxus wallichiana var. chinensis</name>
    <dbReference type="NCBI Taxonomy" id="29808"/>
    <lineage>
        <taxon>Eukaryota</taxon>
        <taxon>Viridiplantae</taxon>
        <taxon>Streptophyta</taxon>
        <taxon>Embryophyta</taxon>
        <taxon>Tracheophyta</taxon>
        <taxon>Spermatophyta</taxon>
        <taxon>Pinopsida</taxon>
        <taxon>Pinidae</taxon>
        <taxon>Conifers II</taxon>
        <taxon>Cupressales</taxon>
        <taxon>Taxaceae</taxon>
        <taxon>Taxus</taxon>
    </lineage>
</organism>
<evidence type="ECO:0000256" key="1">
    <source>
        <dbReference type="ARBA" id="ARBA00004123"/>
    </source>
</evidence>
<sequence length="938" mass="107315">MELMSEGGLKERIIRVGKKLKHPHHSEDALLKDLEETANCLAMVEQSDKYIIHSLMFQLIKPKIFWHEDVRVKIMVVTCIAEVTRVTTPNLPYSDDIMRDIFEHMVGSFQGLWNVTSPYYNKRVKILETMAKLRSCVLMLDLGCNDLVLHMFEVFFGVIQDNRSENVMVAIQSIMSTVIDEYDNVPQHLLNVLKEELRQEASCISHTLAKGVMNQIKMKTYMAAKSSEKDMGMDPQGMSSSVHTNEFLVSNICIECEGTEESDAKVKNNQESLKALSKGYPPTNKNANGKLAGPYSTVVHMQRKTANKGQPRSLLGDQTHASKGQPRNKVMDYSDFYLANEDDEVIVDEHEHKEESVIEGTLASLSGNDRIHLFQTRGMLHGNPMSFFINNDVSHDFIDARMVANLSLNIGGFQGLKVSLANGSTILCWHKSSPLITTLRNNEVCDDFYVVSWNNMDVMLGCQWFYTFGEFTLTLEKMELKYTKEVKEREIQGMKTSLPNDESLIIDNLHMEVPCHDLFGTSSSWVNFIAVMHKKKQPPHAFLIDNFVGAKAQKISVFHDTTNWKFLMHGLIKRMQFKGAANSNFLRGLQNQLGTCKQGFKGIYMIPKFKVTDDAWALKKNDLLLVQALMQHKTDVFIIFNLLPSLFAVSYDHGPHVRKSDEVSDSCSFMSNEFFHIQWSFMRNNVWLVLVANILWEKVWQKCRRPWKHMSEILGQQNEKSNHARLFNSTVQIFDEHMMIWLWVFVCNSCMIDWERLGPIFEKKWHDYNSVWGCIVDFEDNPCMKGSWAPSKPWGYQEKAGKVFFNTCFSNTFVPCVGLKAYEGRPLSYSLHKSIFEWAASELGKAHPLDDSPCYTEDTIAWGTCSRVDDPSFGVDVRRRNLFSPTLHHLTGTGSRLWMHHPTSSLWGMLHGSMSLLLLEGKQFPRGEDCNVPISEDP</sequence>
<dbReference type="EMBL" id="JAHRHJ020003813">
    <property type="protein sequence ID" value="KAH9288576.1"/>
    <property type="molecule type" value="Genomic_DNA"/>
</dbReference>
<evidence type="ECO:0000256" key="2">
    <source>
        <dbReference type="ARBA" id="ARBA00023242"/>
    </source>
</evidence>
<dbReference type="AlphaFoldDB" id="A0AA38BQR8"/>
<evidence type="ECO:0000313" key="4">
    <source>
        <dbReference type="EMBL" id="KAH9288576.1"/>
    </source>
</evidence>
<comment type="subcellular location">
    <subcellularLocation>
        <location evidence="1">Nucleus</location>
    </subcellularLocation>
</comment>
<dbReference type="Proteomes" id="UP000824469">
    <property type="component" value="Unassembled WGS sequence"/>
</dbReference>
<proteinExistence type="predicted"/>
<dbReference type="PANTHER" id="PTHR12663:SF0">
    <property type="entry name" value="PRECOCIOUS DISSOCIATION OF SISTERS 5, ISOFORM A"/>
    <property type="match status" value="1"/>
</dbReference>
<name>A0AA38BQR8_TAXCH</name>
<dbReference type="GO" id="GO:0005634">
    <property type="term" value="C:nucleus"/>
    <property type="evidence" value="ECO:0007669"/>
    <property type="project" value="UniProtKB-SubCell"/>
</dbReference>